<evidence type="ECO:0000313" key="3">
    <source>
        <dbReference type="EMBL" id="KAJ8425579.1"/>
    </source>
</evidence>
<dbReference type="Proteomes" id="UP001153076">
    <property type="component" value="Unassembled WGS sequence"/>
</dbReference>
<proteinExistence type="predicted"/>
<evidence type="ECO:0000256" key="1">
    <source>
        <dbReference type="SAM" id="MobiDB-lite"/>
    </source>
</evidence>
<feature type="region of interest" description="Disordered" evidence="1">
    <location>
        <begin position="302"/>
        <end position="324"/>
    </location>
</feature>
<comment type="caution">
    <text evidence="3">The sequence shown here is derived from an EMBL/GenBank/DDBJ whole genome shotgun (WGS) entry which is preliminary data.</text>
</comment>
<reference evidence="3" key="1">
    <citation type="submission" date="2022-04" db="EMBL/GenBank/DDBJ databases">
        <title>Carnegiea gigantea Genome sequencing and assembly v2.</title>
        <authorList>
            <person name="Copetti D."/>
            <person name="Sanderson M.J."/>
            <person name="Burquez A."/>
            <person name="Wojciechowski M.F."/>
        </authorList>
    </citation>
    <scope>NUCLEOTIDE SEQUENCE</scope>
    <source>
        <strain evidence="3">SGP5-SGP5p</strain>
        <tissue evidence="3">Aerial part</tissue>
    </source>
</reference>
<dbReference type="InterPro" id="IPR057939">
    <property type="entry name" value="TRF2_HOY1_PH"/>
</dbReference>
<name>A0A9Q1GU33_9CARY</name>
<keyword evidence="4" id="KW-1185">Reference proteome</keyword>
<dbReference type="PANTHER" id="PTHR33494">
    <property type="entry name" value="OS02G0793800 PROTEIN"/>
    <property type="match status" value="1"/>
</dbReference>
<dbReference type="EMBL" id="JAKOGI010001448">
    <property type="protein sequence ID" value="KAJ8425579.1"/>
    <property type="molecule type" value="Genomic_DNA"/>
</dbReference>
<accession>A0A9Q1GU33</accession>
<gene>
    <name evidence="3" type="ORF">Cgig2_003077</name>
</gene>
<feature type="domain" description="TRF2/HOY1 PH-like" evidence="2">
    <location>
        <begin position="110"/>
        <end position="227"/>
    </location>
</feature>
<dbReference type="PANTHER" id="PTHR33494:SF1">
    <property type="entry name" value="C2H2-TYPE DOMAIN-CONTAINING PROTEIN-RELATED"/>
    <property type="match status" value="1"/>
</dbReference>
<protein>
    <recommendedName>
        <fullName evidence="2">TRF2/HOY1 PH-like domain-containing protein</fullName>
    </recommendedName>
</protein>
<dbReference type="Pfam" id="PF24818">
    <property type="entry name" value="PH_TRF2_HOY1"/>
    <property type="match status" value="1"/>
</dbReference>
<dbReference type="AlphaFoldDB" id="A0A9Q1GU33"/>
<evidence type="ECO:0000259" key="2">
    <source>
        <dbReference type="Pfam" id="PF24818"/>
    </source>
</evidence>
<evidence type="ECO:0000313" key="4">
    <source>
        <dbReference type="Proteomes" id="UP001153076"/>
    </source>
</evidence>
<sequence>MVHRMDSAVASPVLEKSCWKKSPVKAELEASDDDDKLCSLSKRSKLDLSNQGYNPLEEPSPLGLKLKKSPSFLDLIQMKLSQEKSAPLAKTLPRKEKGSSVNADKLKASNFPASLLKIGTWEYKSRYEGDLVAKCYFAKHKLVWEVLDGGLKNKIEIQWSDIMAIKANYPDDGLETLDVVLARQPLFFREINPQPRKHTLWQAASDFTSGQATIYRRHFLQFPQGTLGKHFEKLMQCDPRLRFLSQQPEIVLDTLYFQPMVSIFGDQSVHGRNLEWKTEMTPSFSDFRDTITTSGFSCSDIENRDPVVAPTEHNSHRNAPIPEMFRMDGDPIASSKITETHTLSLLNQVKLPGIRPSMSVSDLVNHIGEVISGQMKFDNSNICINEAQKRSILDELARWLCDSQTIPVSDEKFIMSRVNFLLCLLPKEPAGVQNLHLKPENASCQTFSNAQNELSSHYDSCESLPGEKVSFLESGAGFGHGGTLQSSMSRVDSVGELLLHLPRIASLPQFLANVSEDSESHSGE</sequence>
<dbReference type="OrthoDB" id="1516808at2759"/>
<organism evidence="3 4">
    <name type="scientific">Carnegiea gigantea</name>
    <dbReference type="NCBI Taxonomy" id="171969"/>
    <lineage>
        <taxon>Eukaryota</taxon>
        <taxon>Viridiplantae</taxon>
        <taxon>Streptophyta</taxon>
        <taxon>Embryophyta</taxon>
        <taxon>Tracheophyta</taxon>
        <taxon>Spermatophyta</taxon>
        <taxon>Magnoliopsida</taxon>
        <taxon>eudicotyledons</taxon>
        <taxon>Gunneridae</taxon>
        <taxon>Pentapetalae</taxon>
        <taxon>Caryophyllales</taxon>
        <taxon>Cactineae</taxon>
        <taxon>Cactaceae</taxon>
        <taxon>Cactoideae</taxon>
        <taxon>Echinocereeae</taxon>
        <taxon>Carnegiea</taxon>
    </lineage>
</organism>